<organism evidence="5 6">
    <name type="scientific">Nocardia panacis</name>
    <dbReference type="NCBI Taxonomy" id="2340916"/>
    <lineage>
        <taxon>Bacteria</taxon>
        <taxon>Bacillati</taxon>
        <taxon>Actinomycetota</taxon>
        <taxon>Actinomycetes</taxon>
        <taxon>Mycobacteriales</taxon>
        <taxon>Nocardiaceae</taxon>
        <taxon>Nocardia</taxon>
    </lineage>
</organism>
<dbReference type="PANTHER" id="PTHR43362:SF1">
    <property type="entry name" value="MANNITOL DEHYDROGENASE 2-RELATED"/>
    <property type="match status" value="1"/>
</dbReference>
<feature type="domain" description="Mannitol dehydrogenase C-terminal" evidence="4">
    <location>
        <begin position="287"/>
        <end position="475"/>
    </location>
</feature>
<keyword evidence="6" id="KW-1185">Reference proteome</keyword>
<dbReference type="Gene3D" id="1.10.1040.10">
    <property type="entry name" value="N-(1-d-carboxylethyl)-l-norvaline Dehydrogenase, domain 2"/>
    <property type="match status" value="1"/>
</dbReference>
<sequence length="495" mass="53979">MIPITARTLPDLAGTISVPSYRRSEISTGIVHFGVGGFHRAHQARYLDLLHEAQAAPDWGICGVGVLPADRRMRDALATQDGMYTLCVAAPDGAWTPRVVGSIVEYHWAPEDPETVIERLAAPGTRILTLTITEGGYNCTPEGEFDVDHPAIRADLAPDAMPGTVFGLVAEALARRRARGLRPFTIVSCDNIAGNGRIARASFTAFARLRDPELARWLSAEGAFPNSMVDRITPVTTEPMRAELARRFGVDDSWPVLTEPFTQWVLEDEFPLGRPDLDRVGVQLVGDVAPYELMKLRLLNGSHQALAYLGHLAGYRLVHEAAADPDFAGFLSRYMATEALPTLPPVPGIDLVAYRRELLVRFGNAAIGDTIARLGADASDRIPKWVLPVISDRLAGEGEIACAATVVAGWARYCTGVDEQGEPIEIVDPLRDRLRELAAREEWEPGAFLSERTLFGTLGEQPRFVAAYRKALQSLRTRGARATVRELAAGHPVSP</sequence>
<evidence type="ECO:0000313" key="6">
    <source>
        <dbReference type="Proteomes" id="UP000266677"/>
    </source>
</evidence>
<dbReference type="InterPro" id="IPR036291">
    <property type="entry name" value="NAD(P)-bd_dom_sf"/>
</dbReference>
<evidence type="ECO:0000256" key="2">
    <source>
        <dbReference type="ARBA" id="ARBA00048615"/>
    </source>
</evidence>
<dbReference type="InterPro" id="IPR008927">
    <property type="entry name" value="6-PGluconate_DH-like_C_sf"/>
</dbReference>
<dbReference type="PANTHER" id="PTHR43362">
    <property type="entry name" value="MANNITOL DEHYDROGENASE DSF1-RELATED"/>
    <property type="match status" value="1"/>
</dbReference>
<dbReference type="Proteomes" id="UP000266677">
    <property type="component" value="Unassembled WGS sequence"/>
</dbReference>
<dbReference type="InterPro" id="IPR013118">
    <property type="entry name" value="Mannitol_DH_C"/>
</dbReference>
<comment type="catalytic activity">
    <reaction evidence="2">
        <text>D-mannitol 1-phosphate + NAD(+) = beta-D-fructose 6-phosphate + NADH + H(+)</text>
        <dbReference type="Rhea" id="RHEA:19661"/>
        <dbReference type="ChEBI" id="CHEBI:15378"/>
        <dbReference type="ChEBI" id="CHEBI:57540"/>
        <dbReference type="ChEBI" id="CHEBI:57634"/>
        <dbReference type="ChEBI" id="CHEBI:57945"/>
        <dbReference type="ChEBI" id="CHEBI:61381"/>
        <dbReference type="EC" id="1.1.1.17"/>
    </reaction>
</comment>
<comment type="caution">
    <text evidence="5">The sequence shown here is derived from an EMBL/GenBank/DDBJ whole genome shotgun (WGS) entry which is preliminary data.</text>
</comment>
<evidence type="ECO:0000313" key="5">
    <source>
        <dbReference type="EMBL" id="RJO73600.1"/>
    </source>
</evidence>
<dbReference type="Pfam" id="PF08125">
    <property type="entry name" value="Mannitol_dh_C"/>
    <property type="match status" value="1"/>
</dbReference>
<dbReference type="InterPro" id="IPR000669">
    <property type="entry name" value="Mannitol_DH"/>
</dbReference>
<dbReference type="AlphaFoldDB" id="A0A3A4K1J0"/>
<proteinExistence type="predicted"/>
<dbReference type="Pfam" id="PF01232">
    <property type="entry name" value="Mannitol_dh"/>
    <property type="match status" value="1"/>
</dbReference>
<name>A0A3A4K1J0_9NOCA</name>
<dbReference type="GO" id="GO:0008926">
    <property type="term" value="F:mannitol-1-phosphate 5-dehydrogenase activity"/>
    <property type="evidence" value="ECO:0007669"/>
    <property type="project" value="UniProtKB-EC"/>
</dbReference>
<dbReference type="InterPro" id="IPR013131">
    <property type="entry name" value="Mannitol_DH_N"/>
</dbReference>
<protein>
    <submittedName>
        <fullName evidence="5">Mannitol dehydrogenase family protein</fullName>
    </submittedName>
</protein>
<feature type="domain" description="Mannitol dehydrogenase N-terminal" evidence="3">
    <location>
        <begin position="29"/>
        <end position="278"/>
    </location>
</feature>
<evidence type="ECO:0000259" key="3">
    <source>
        <dbReference type="Pfam" id="PF01232"/>
    </source>
</evidence>
<gene>
    <name evidence="5" type="ORF">D5S18_20630</name>
</gene>
<dbReference type="InterPro" id="IPR050988">
    <property type="entry name" value="Mannitol_DH/Oxidoreductase"/>
</dbReference>
<dbReference type="PRINTS" id="PR00084">
    <property type="entry name" value="MTLDHDRGNASE"/>
</dbReference>
<dbReference type="EMBL" id="QZFU01000023">
    <property type="protein sequence ID" value="RJO73600.1"/>
    <property type="molecule type" value="Genomic_DNA"/>
</dbReference>
<dbReference type="RefSeq" id="WP_120042902.1">
    <property type="nucleotide sequence ID" value="NZ_QZFU01000023.1"/>
</dbReference>
<dbReference type="InterPro" id="IPR013328">
    <property type="entry name" value="6PGD_dom2"/>
</dbReference>
<evidence type="ECO:0000259" key="4">
    <source>
        <dbReference type="Pfam" id="PF08125"/>
    </source>
</evidence>
<accession>A0A3A4K1J0</accession>
<dbReference type="SUPFAM" id="SSF51735">
    <property type="entry name" value="NAD(P)-binding Rossmann-fold domains"/>
    <property type="match status" value="1"/>
</dbReference>
<dbReference type="Gene3D" id="3.40.50.720">
    <property type="entry name" value="NAD(P)-binding Rossmann-like Domain"/>
    <property type="match status" value="1"/>
</dbReference>
<keyword evidence="1" id="KW-0560">Oxidoreductase</keyword>
<reference evidence="5 6" key="1">
    <citation type="submission" date="2018-09" db="EMBL/GenBank/DDBJ databases">
        <title>YIM PH21274 draft genome.</title>
        <authorList>
            <person name="Miao C."/>
        </authorList>
    </citation>
    <scope>NUCLEOTIDE SEQUENCE [LARGE SCALE GENOMIC DNA]</scope>
    <source>
        <strain evidence="5 6">YIM PH 21724</strain>
    </source>
</reference>
<evidence type="ECO:0000256" key="1">
    <source>
        <dbReference type="ARBA" id="ARBA00023002"/>
    </source>
</evidence>
<dbReference type="OrthoDB" id="271711at2"/>
<dbReference type="SUPFAM" id="SSF48179">
    <property type="entry name" value="6-phosphogluconate dehydrogenase C-terminal domain-like"/>
    <property type="match status" value="1"/>
</dbReference>